<dbReference type="EMBL" id="CP000251">
    <property type="protein sequence ID" value="ABC81143.1"/>
    <property type="molecule type" value="Genomic_DNA"/>
</dbReference>
<keyword evidence="1" id="KW-0145">Chemotaxis</keyword>
<sequence length="285" mass="30457">MAVRRSTVGRCSARARIPGRAATSPRARPRRIPRASAAATPRGRGGPESPATRGRRASCGWRQDRRAPPRRRETAGPQRIPAPALRRRPAGAPRTGSAAPAPAPRRRGKALAERRAGVRARARRRDVPAHPRCSHMTTLPPPEQMASVVSGVTQTMLGLTFVPDAARTPWRDLVWRGAVLSIAGARPLTVGLSSDRDGCTALTAALFQVAAEEVSDEMLSDSLCELVNMTAGLLKAHLRLEQALGLPRVVPTGQPPVPPPPESANSVVLRAEHLGLVLWVFEGLA</sequence>
<feature type="compositionally biased region" description="Low complexity" evidence="2">
    <location>
        <begin position="77"/>
        <end position="100"/>
    </location>
</feature>
<gene>
    <name evidence="4" type="ordered locus">Adeh_1369</name>
</gene>
<evidence type="ECO:0000313" key="5">
    <source>
        <dbReference type="Proteomes" id="UP000001935"/>
    </source>
</evidence>
<dbReference type="SUPFAM" id="SSF103039">
    <property type="entry name" value="CheC-like"/>
    <property type="match status" value="1"/>
</dbReference>
<evidence type="ECO:0000256" key="2">
    <source>
        <dbReference type="SAM" id="MobiDB-lite"/>
    </source>
</evidence>
<accession>Q2IQR4</accession>
<feature type="region of interest" description="Disordered" evidence="2">
    <location>
        <begin position="1"/>
        <end position="142"/>
    </location>
</feature>
<protein>
    <recommendedName>
        <fullName evidence="3">Chemotaxis phosphatase CheX-like domain-containing protein</fullName>
    </recommendedName>
</protein>
<dbReference type="Proteomes" id="UP000001935">
    <property type="component" value="Chromosome"/>
</dbReference>
<organism evidence="4 5">
    <name type="scientific">Anaeromyxobacter dehalogenans (strain 2CP-C)</name>
    <dbReference type="NCBI Taxonomy" id="290397"/>
    <lineage>
        <taxon>Bacteria</taxon>
        <taxon>Pseudomonadati</taxon>
        <taxon>Myxococcota</taxon>
        <taxon>Myxococcia</taxon>
        <taxon>Myxococcales</taxon>
        <taxon>Cystobacterineae</taxon>
        <taxon>Anaeromyxobacteraceae</taxon>
        <taxon>Anaeromyxobacter</taxon>
    </lineage>
</organism>
<name>Q2IQR4_ANADE</name>
<reference evidence="4 5" key="1">
    <citation type="submission" date="2006-01" db="EMBL/GenBank/DDBJ databases">
        <title>Complete sequence of Anaeromyxobacter dehalogenans 2CP-C.</title>
        <authorList>
            <consortium name="US DOE Joint Genome Institute"/>
            <person name="Copeland A."/>
            <person name="Lucas S."/>
            <person name="Lapidus A."/>
            <person name="Barry K."/>
            <person name="Detter J.C."/>
            <person name="Glavina T."/>
            <person name="Hammon N."/>
            <person name="Israni S."/>
            <person name="Pitluck S."/>
            <person name="Brettin T."/>
            <person name="Bruce D."/>
            <person name="Han C."/>
            <person name="Tapia R."/>
            <person name="Gilna P."/>
            <person name="Kiss H."/>
            <person name="Schmutz J."/>
            <person name="Larimer F."/>
            <person name="Land M."/>
            <person name="Kyrpides N."/>
            <person name="Anderson I."/>
            <person name="Sanford R.A."/>
            <person name="Ritalahti K.M."/>
            <person name="Thomas H.S."/>
            <person name="Kirby J.R."/>
            <person name="Zhulin I.B."/>
            <person name="Loeffler F.E."/>
            <person name="Richardson P."/>
        </authorList>
    </citation>
    <scope>NUCLEOTIDE SEQUENCE [LARGE SCALE GENOMIC DNA]</scope>
    <source>
        <strain evidence="4 5">2CP-C</strain>
    </source>
</reference>
<feature type="domain" description="Chemotaxis phosphatase CheX-like" evidence="3">
    <location>
        <begin position="178"/>
        <end position="254"/>
    </location>
</feature>
<dbReference type="AlphaFoldDB" id="Q2IQR4"/>
<dbReference type="KEGG" id="ade:Adeh_1369"/>
<evidence type="ECO:0000259" key="3">
    <source>
        <dbReference type="Pfam" id="PF13690"/>
    </source>
</evidence>
<dbReference type="HOGENOM" id="CLU_975356_0_0_7"/>
<dbReference type="Gene3D" id="3.40.1550.10">
    <property type="entry name" value="CheC-like"/>
    <property type="match status" value="1"/>
</dbReference>
<dbReference type="GO" id="GO:0006935">
    <property type="term" value="P:chemotaxis"/>
    <property type="evidence" value="ECO:0007669"/>
    <property type="project" value="UniProtKB-KW"/>
</dbReference>
<evidence type="ECO:0000256" key="1">
    <source>
        <dbReference type="ARBA" id="ARBA00022500"/>
    </source>
</evidence>
<dbReference type="InterPro" id="IPR028051">
    <property type="entry name" value="CheX-like_dom"/>
</dbReference>
<dbReference type="Pfam" id="PF13690">
    <property type="entry name" value="CheX"/>
    <property type="match status" value="1"/>
</dbReference>
<dbReference type="STRING" id="290397.Adeh_1369"/>
<dbReference type="InterPro" id="IPR028976">
    <property type="entry name" value="CheC-like_sf"/>
</dbReference>
<evidence type="ECO:0000313" key="4">
    <source>
        <dbReference type="EMBL" id="ABC81143.1"/>
    </source>
</evidence>
<proteinExistence type="predicted"/>
<feature type="compositionally biased region" description="Basic and acidic residues" evidence="2">
    <location>
        <begin position="62"/>
        <end position="74"/>
    </location>
</feature>